<feature type="transmembrane region" description="Helical" evidence="2">
    <location>
        <begin position="34"/>
        <end position="58"/>
    </location>
</feature>
<dbReference type="AlphaFoldDB" id="A0A6A7C209"/>
<keyword evidence="2" id="KW-1133">Transmembrane helix</keyword>
<dbReference type="Proteomes" id="UP000799421">
    <property type="component" value="Unassembled WGS sequence"/>
</dbReference>
<evidence type="ECO:0000256" key="2">
    <source>
        <dbReference type="SAM" id="Phobius"/>
    </source>
</evidence>
<keyword evidence="4" id="KW-1185">Reference proteome</keyword>
<dbReference type="EMBL" id="MU005976">
    <property type="protein sequence ID" value="KAF2861049.1"/>
    <property type="molecule type" value="Genomic_DNA"/>
</dbReference>
<feature type="compositionally biased region" description="Low complexity" evidence="1">
    <location>
        <begin position="64"/>
        <end position="80"/>
    </location>
</feature>
<organism evidence="3 4">
    <name type="scientific">Piedraia hortae CBS 480.64</name>
    <dbReference type="NCBI Taxonomy" id="1314780"/>
    <lineage>
        <taxon>Eukaryota</taxon>
        <taxon>Fungi</taxon>
        <taxon>Dikarya</taxon>
        <taxon>Ascomycota</taxon>
        <taxon>Pezizomycotina</taxon>
        <taxon>Dothideomycetes</taxon>
        <taxon>Dothideomycetidae</taxon>
        <taxon>Capnodiales</taxon>
        <taxon>Piedraiaceae</taxon>
        <taxon>Piedraia</taxon>
    </lineage>
</organism>
<keyword evidence="2" id="KW-0812">Transmembrane</keyword>
<name>A0A6A7C209_9PEZI</name>
<gene>
    <name evidence="3" type="ORF">K470DRAFT_257398</name>
</gene>
<evidence type="ECO:0000313" key="3">
    <source>
        <dbReference type="EMBL" id="KAF2861049.1"/>
    </source>
</evidence>
<sequence>MQSGSGTQEPIREETSLNIQYQRRRICGRSKLRFTLILLVLAFAIIALTVGLGVGLGLKRKSSPDSLSSDSTSNSTGATSELHTGPFGCMAKANSTESAIQDSGVALITRSRVGFYPDYPARLFYQDPTGQLRQRKLVGERSWSEEKLPVEIFAKKGTTLAAAADYVGIHLFYLDQDSHMKELVFSNKSVVHHGPLDAMDPPVGLAANRATKACGFGYWTRQNGEPVVRPGYFLYFASNKTTLQGWLNMNGTWHYRSSIPNVNTTAGLYCFIRPDNPAMQFLFASTSGNLEVWTDNYNNTLPKKDCQVPVPTSFINHETYIGASEQFFYSQDDKNRILYRNVSLKTVNRCNETVSFDEDPLPVSNTPALPGTTLSQAFSTELDDKEWQVAAFQTQRQGVTVYSFEKGVFTGGADIIRC</sequence>
<proteinExistence type="predicted"/>
<accession>A0A6A7C209</accession>
<evidence type="ECO:0008006" key="5">
    <source>
        <dbReference type="Google" id="ProtNLM"/>
    </source>
</evidence>
<evidence type="ECO:0000313" key="4">
    <source>
        <dbReference type="Proteomes" id="UP000799421"/>
    </source>
</evidence>
<dbReference type="Gene3D" id="2.120.10.70">
    <property type="entry name" value="Fucose-specific lectin"/>
    <property type="match status" value="1"/>
</dbReference>
<feature type="region of interest" description="Disordered" evidence="1">
    <location>
        <begin position="61"/>
        <end position="83"/>
    </location>
</feature>
<evidence type="ECO:0000256" key="1">
    <source>
        <dbReference type="SAM" id="MobiDB-lite"/>
    </source>
</evidence>
<protein>
    <recommendedName>
        <fullName evidence="5">Fucose-specific lectin</fullName>
    </recommendedName>
</protein>
<keyword evidence="2" id="KW-0472">Membrane</keyword>
<dbReference type="OrthoDB" id="3800077at2759"/>
<dbReference type="SUPFAM" id="SSF89372">
    <property type="entry name" value="Fucose-specific lectin"/>
    <property type="match status" value="1"/>
</dbReference>
<reference evidence="3" key="1">
    <citation type="journal article" date="2020" name="Stud. Mycol.">
        <title>101 Dothideomycetes genomes: a test case for predicting lifestyles and emergence of pathogens.</title>
        <authorList>
            <person name="Haridas S."/>
            <person name="Albert R."/>
            <person name="Binder M."/>
            <person name="Bloem J."/>
            <person name="Labutti K."/>
            <person name="Salamov A."/>
            <person name="Andreopoulos B."/>
            <person name="Baker S."/>
            <person name="Barry K."/>
            <person name="Bills G."/>
            <person name="Bluhm B."/>
            <person name="Cannon C."/>
            <person name="Castanera R."/>
            <person name="Culley D."/>
            <person name="Daum C."/>
            <person name="Ezra D."/>
            <person name="Gonzalez J."/>
            <person name="Henrissat B."/>
            <person name="Kuo A."/>
            <person name="Liang C."/>
            <person name="Lipzen A."/>
            <person name="Lutzoni F."/>
            <person name="Magnuson J."/>
            <person name="Mondo S."/>
            <person name="Nolan M."/>
            <person name="Ohm R."/>
            <person name="Pangilinan J."/>
            <person name="Park H.-J."/>
            <person name="Ramirez L."/>
            <person name="Alfaro M."/>
            <person name="Sun H."/>
            <person name="Tritt A."/>
            <person name="Yoshinaga Y."/>
            <person name="Zwiers L.-H."/>
            <person name="Turgeon B."/>
            <person name="Goodwin S."/>
            <person name="Spatafora J."/>
            <person name="Crous P."/>
            <person name="Grigoriev I."/>
        </authorList>
    </citation>
    <scope>NUCLEOTIDE SEQUENCE</scope>
    <source>
        <strain evidence="3">CBS 480.64</strain>
    </source>
</reference>